<dbReference type="EMBL" id="OC961827">
    <property type="protein sequence ID" value="CAD7665544.1"/>
    <property type="molecule type" value="Genomic_DNA"/>
</dbReference>
<dbReference type="Proteomes" id="UP000728032">
    <property type="component" value="Unassembled WGS sequence"/>
</dbReference>
<reference evidence="1" key="1">
    <citation type="submission" date="2020-11" db="EMBL/GenBank/DDBJ databases">
        <authorList>
            <person name="Tran Van P."/>
        </authorList>
    </citation>
    <scope>NUCLEOTIDE SEQUENCE</scope>
</reference>
<organism evidence="1">
    <name type="scientific">Oppiella nova</name>
    <dbReference type="NCBI Taxonomy" id="334625"/>
    <lineage>
        <taxon>Eukaryota</taxon>
        <taxon>Metazoa</taxon>
        <taxon>Ecdysozoa</taxon>
        <taxon>Arthropoda</taxon>
        <taxon>Chelicerata</taxon>
        <taxon>Arachnida</taxon>
        <taxon>Acari</taxon>
        <taxon>Acariformes</taxon>
        <taxon>Sarcoptiformes</taxon>
        <taxon>Oribatida</taxon>
        <taxon>Brachypylina</taxon>
        <taxon>Oppioidea</taxon>
        <taxon>Oppiidae</taxon>
        <taxon>Oppiella</taxon>
    </lineage>
</organism>
<accession>A0A7R9MS73</accession>
<sequence>MTVDDCTHTTAQTMTLSGEPNAFCSHRRYRSSIWEIHAAVGTDSHSLMEAFHLMGEVYPRMGEAYLHMGEHTDPMVPAVVY</sequence>
<evidence type="ECO:0000313" key="2">
    <source>
        <dbReference type="Proteomes" id="UP000728032"/>
    </source>
</evidence>
<proteinExistence type="predicted"/>
<keyword evidence="2" id="KW-1185">Reference proteome</keyword>
<dbReference type="EMBL" id="CAJPVJ010047002">
    <property type="protein sequence ID" value="CAG2182680.1"/>
    <property type="molecule type" value="Genomic_DNA"/>
</dbReference>
<dbReference type="AlphaFoldDB" id="A0A7R9MS73"/>
<evidence type="ECO:0000313" key="1">
    <source>
        <dbReference type="EMBL" id="CAD7665544.1"/>
    </source>
</evidence>
<protein>
    <submittedName>
        <fullName evidence="1">Uncharacterized protein</fullName>
    </submittedName>
</protein>
<gene>
    <name evidence="1" type="ORF">ONB1V03_LOCUS22101</name>
</gene>
<name>A0A7R9MS73_9ACAR</name>